<keyword evidence="3" id="KW-1185">Reference proteome</keyword>
<reference evidence="3" key="1">
    <citation type="journal article" date="2019" name="Int. J. Syst. Evol. Microbiol.">
        <title>The Global Catalogue of Microorganisms (GCM) 10K type strain sequencing project: providing services to taxonomists for standard genome sequencing and annotation.</title>
        <authorList>
            <consortium name="The Broad Institute Genomics Platform"/>
            <consortium name="The Broad Institute Genome Sequencing Center for Infectious Disease"/>
            <person name="Wu L."/>
            <person name="Ma J."/>
        </authorList>
    </citation>
    <scope>NUCLEOTIDE SEQUENCE [LARGE SCALE GENOMIC DNA]</scope>
    <source>
        <strain evidence="3">JCM 17979</strain>
    </source>
</reference>
<evidence type="ECO:0000313" key="3">
    <source>
        <dbReference type="Proteomes" id="UP001500928"/>
    </source>
</evidence>
<accession>A0ABP9BSX5</accession>
<sequence>MRDRMDDHLIQEPRIRRVVRRPAEDVAEPPRDGPPAAGRPRRDERAGDRSGDRQTG</sequence>
<feature type="region of interest" description="Disordered" evidence="1">
    <location>
        <begin position="1"/>
        <end position="56"/>
    </location>
</feature>
<gene>
    <name evidence="2" type="ORF">GCM10023200_41160</name>
</gene>
<feature type="compositionally biased region" description="Basic and acidic residues" evidence="1">
    <location>
        <begin position="1"/>
        <end position="31"/>
    </location>
</feature>
<proteinExistence type="predicted"/>
<evidence type="ECO:0000256" key="1">
    <source>
        <dbReference type="SAM" id="MobiDB-lite"/>
    </source>
</evidence>
<comment type="caution">
    <text evidence="2">The sequence shown here is derived from an EMBL/GenBank/DDBJ whole genome shotgun (WGS) entry which is preliminary data.</text>
</comment>
<feature type="compositionally biased region" description="Basic and acidic residues" evidence="1">
    <location>
        <begin position="40"/>
        <end position="56"/>
    </location>
</feature>
<dbReference type="RefSeq" id="WP_345419496.1">
    <property type="nucleotide sequence ID" value="NZ_BAABHO010000036.1"/>
</dbReference>
<organism evidence="2 3">
    <name type="scientific">Actinomycetospora chlora</name>
    <dbReference type="NCBI Taxonomy" id="663608"/>
    <lineage>
        <taxon>Bacteria</taxon>
        <taxon>Bacillati</taxon>
        <taxon>Actinomycetota</taxon>
        <taxon>Actinomycetes</taxon>
        <taxon>Pseudonocardiales</taxon>
        <taxon>Pseudonocardiaceae</taxon>
        <taxon>Actinomycetospora</taxon>
    </lineage>
</organism>
<dbReference type="Proteomes" id="UP001500928">
    <property type="component" value="Unassembled WGS sequence"/>
</dbReference>
<name>A0ABP9BSX5_9PSEU</name>
<dbReference type="EMBL" id="BAABHO010000036">
    <property type="protein sequence ID" value="GAA4800050.1"/>
    <property type="molecule type" value="Genomic_DNA"/>
</dbReference>
<protein>
    <submittedName>
        <fullName evidence="2">Uncharacterized protein</fullName>
    </submittedName>
</protein>
<evidence type="ECO:0000313" key="2">
    <source>
        <dbReference type="EMBL" id="GAA4800050.1"/>
    </source>
</evidence>